<keyword evidence="3" id="KW-1185">Reference proteome</keyword>
<feature type="compositionally biased region" description="Basic and acidic residues" evidence="1">
    <location>
        <begin position="28"/>
        <end position="39"/>
    </location>
</feature>
<proteinExistence type="predicted"/>
<evidence type="ECO:0000256" key="1">
    <source>
        <dbReference type="SAM" id="MobiDB-lite"/>
    </source>
</evidence>
<sequence>MWMRGREENVPSRRRTKKRSTPSSLDVDETRRRGEVGKEETWTVAAGQTGNILSRVDVDGMMPRWERPHRWSEIRPALKLPRRHNDERRTVAQRCKRVVFAVTKDMDAGIDETIKRQQDIDADEGRRRCATAHRCGHGQDDEECAIAHGCGEAFAEGHDTVSEWMCEHEQCSIPALKTSKEWPELDTRLRLEICRTQKSVPETKSIYAL</sequence>
<feature type="compositionally biased region" description="Basic and acidic residues" evidence="1">
    <location>
        <begin position="1"/>
        <end position="11"/>
    </location>
</feature>
<feature type="region of interest" description="Disordered" evidence="1">
    <location>
        <begin position="1"/>
        <end position="39"/>
    </location>
</feature>
<evidence type="ECO:0000313" key="2">
    <source>
        <dbReference type="EMBL" id="KAJ7352533.1"/>
    </source>
</evidence>
<organism evidence="2 3">
    <name type="scientific">Mycena albidolilacea</name>
    <dbReference type="NCBI Taxonomy" id="1033008"/>
    <lineage>
        <taxon>Eukaryota</taxon>
        <taxon>Fungi</taxon>
        <taxon>Dikarya</taxon>
        <taxon>Basidiomycota</taxon>
        <taxon>Agaricomycotina</taxon>
        <taxon>Agaricomycetes</taxon>
        <taxon>Agaricomycetidae</taxon>
        <taxon>Agaricales</taxon>
        <taxon>Marasmiineae</taxon>
        <taxon>Mycenaceae</taxon>
        <taxon>Mycena</taxon>
    </lineage>
</organism>
<evidence type="ECO:0000313" key="3">
    <source>
        <dbReference type="Proteomes" id="UP001218218"/>
    </source>
</evidence>
<dbReference type="AlphaFoldDB" id="A0AAD7A9F8"/>
<protein>
    <submittedName>
        <fullName evidence="2">Uncharacterized protein</fullName>
    </submittedName>
</protein>
<dbReference type="EMBL" id="JARIHO010000012">
    <property type="protein sequence ID" value="KAJ7352533.1"/>
    <property type="molecule type" value="Genomic_DNA"/>
</dbReference>
<gene>
    <name evidence="2" type="ORF">DFH08DRAFT_805749</name>
</gene>
<comment type="caution">
    <text evidence="2">The sequence shown here is derived from an EMBL/GenBank/DDBJ whole genome shotgun (WGS) entry which is preliminary data.</text>
</comment>
<accession>A0AAD7A9F8</accession>
<reference evidence="2" key="1">
    <citation type="submission" date="2023-03" db="EMBL/GenBank/DDBJ databases">
        <title>Massive genome expansion in bonnet fungi (Mycena s.s.) driven by repeated elements and novel gene families across ecological guilds.</title>
        <authorList>
            <consortium name="Lawrence Berkeley National Laboratory"/>
            <person name="Harder C.B."/>
            <person name="Miyauchi S."/>
            <person name="Viragh M."/>
            <person name="Kuo A."/>
            <person name="Thoen E."/>
            <person name="Andreopoulos B."/>
            <person name="Lu D."/>
            <person name="Skrede I."/>
            <person name="Drula E."/>
            <person name="Henrissat B."/>
            <person name="Morin E."/>
            <person name="Kohler A."/>
            <person name="Barry K."/>
            <person name="LaButti K."/>
            <person name="Morin E."/>
            <person name="Salamov A."/>
            <person name="Lipzen A."/>
            <person name="Mereny Z."/>
            <person name="Hegedus B."/>
            <person name="Baldrian P."/>
            <person name="Stursova M."/>
            <person name="Weitz H."/>
            <person name="Taylor A."/>
            <person name="Grigoriev I.V."/>
            <person name="Nagy L.G."/>
            <person name="Martin F."/>
            <person name="Kauserud H."/>
        </authorList>
    </citation>
    <scope>NUCLEOTIDE SEQUENCE</scope>
    <source>
        <strain evidence="2">CBHHK002</strain>
    </source>
</reference>
<name>A0AAD7A9F8_9AGAR</name>
<dbReference type="Proteomes" id="UP001218218">
    <property type="component" value="Unassembled WGS sequence"/>
</dbReference>